<dbReference type="EMBL" id="RHFK02000019">
    <property type="protein sequence ID" value="TWW58835.1"/>
    <property type="molecule type" value="Genomic_DNA"/>
</dbReference>
<proteinExistence type="predicted"/>
<dbReference type="PROSITE" id="PS51934">
    <property type="entry name" value="LRAT"/>
    <property type="match status" value="2"/>
</dbReference>
<sequence>MIEECARALVANRIRKLFLLLVPRGIKTHSSRARLRLCKRSALVMLQLLTFLLEKLSLLSKFKLFESIWPDSDREQERRAHRGPPPLRRGDLLEVPRTIFTHFGIYLGDHKVAHLIPDILPVLTNDKRLISTVISNKRLILGCIYRCATVRVDALEDFAYGSKILVNRMDTVMKNKALPNKDVARRAEQLIGGIPYSLLWNNCEHFVTYCRYGSASSLQTEKFCECLKSVIRDQRSVILAVLLGVVSIICFGMAPWTTLPTILVPFALWMAASKKEEEEEGGLKYDLSLYKRGDLLEVPRTLFTHFGIYLGDNRVAHLIPDILPVVTKNKSSIAKMVTNNRLLLGVIAKVASVRVDSVVDFAYGSEILVNHMDRVCKQPALDGDEVARRAEKLLGSVTYSLLWYNCEHYVMYCRYGMAISYQTYQFCTAVRKIVCSRTSSYLTALCGVGVMLYLGCLTMLTALLTLLVSFTIWMAA</sequence>
<feature type="domain" description="LRAT" evidence="3">
    <location>
        <begin position="295"/>
        <end position="422"/>
    </location>
</feature>
<accession>A0A5C6MVC7</accession>
<dbReference type="GO" id="GO:0047173">
    <property type="term" value="F:phosphatidylcholine-retinol O-acyltransferase activity"/>
    <property type="evidence" value="ECO:0007669"/>
    <property type="project" value="InterPro"/>
</dbReference>
<dbReference type="Pfam" id="PF04970">
    <property type="entry name" value="LRAT"/>
    <property type="match status" value="2"/>
</dbReference>
<feature type="active site" description="Acyl-thioester intermediate" evidence="1">
    <location>
        <position position="203"/>
    </location>
</feature>
<keyword evidence="2" id="KW-0472">Membrane</keyword>
<dbReference type="PANTHER" id="PTHR46678:SF1">
    <property type="entry name" value="LECITHIN RETINOL ACYLTRANSFERASE"/>
    <property type="match status" value="1"/>
</dbReference>
<comment type="caution">
    <text evidence="4">The sequence shown here is derived from an EMBL/GenBank/DDBJ whole genome shotgun (WGS) entry which is preliminary data.</text>
</comment>
<evidence type="ECO:0000259" key="3">
    <source>
        <dbReference type="PROSITE" id="PS51934"/>
    </source>
</evidence>
<dbReference type="InterPro" id="IPR007053">
    <property type="entry name" value="LRAT_dom"/>
</dbReference>
<name>A0A5C6MVC7_9TELE</name>
<organism evidence="4 5">
    <name type="scientific">Takifugu flavidus</name>
    <name type="common">sansaifugu</name>
    <dbReference type="NCBI Taxonomy" id="433684"/>
    <lineage>
        <taxon>Eukaryota</taxon>
        <taxon>Metazoa</taxon>
        <taxon>Chordata</taxon>
        <taxon>Craniata</taxon>
        <taxon>Vertebrata</taxon>
        <taxon>Euteleostomi</taxon>
        <taxon>Actinopterygii</taxon>
        <taxon>Neopterygii</taxon>
        <taxon>Teleostei</taxon>
        <taxon>Neoteleostei</taxon>
        <taxon>Acanthomorphata</taxon>
        <taxon>Eupercaria</taxon>
        <taxon>Tetraodontiformes</taxon>
        <taxon>Tetradontoidea</taxon>
        <taxon>Tetraodontidae</taxon>
        <taxon>Takifugu</taxon>
    </lineage>
</organism>
<evidence type="ECO:0000313" key="4">
    <source>
        <dbReference type="EMBL" id="TWW58835.1"/>
    </source>
</evidence>
<dbReference type="InterPro" id="IPR042288">
    <property type="entry name" value="LRAT"/>
</dbReference>
<dbReference type="Gene3D" id="3.90.1720.10">
    <property type="entry name" value="endopeptidase domain like (from Nostoc punctiforme)"/>
    <property type="match status" value="2"/>
</dbReference>
<keyword evidence="2" id="KW-0812">Transmembrane</keyword>
<feature type="transmembrane region" description="Helical" evidence="2">
    <location>
        <begin position="441"/>
        <end position="474"/>
    </location>
</feature>
<keyword evidence="5" id="KW-1185">Reference proteome</keyword>
<dbReference type="GO" id="GO:0042572">
    <property type="term" value="P:retinol metabolic process"/>
    <property type="evidence" value="ECO:0007669"/>
    <property type="project" value="InterPro"/>
</dbReference>
<evidence type="ECO:0000256" key="1">
    <source>
        <dbReference type="PIRSR" id="PIRSR642288-1"/>
    </source>
</evidence>
<keyword evidence="4" id="KW-0012">Acyltransferase</keyword>
<dbReference type="GO" id="GO:0006776">
    <property type="term" value="P:vitamin A metabolic process"/>
    <property type="evidence" value="ECO:0007669"/>
    <property type="project" value="TreeGrafter"/>
</dbReference>
<dbReference type="PANTHER" id="PTHR46678">
    <property type="entry name" value="LECITHIN RETINOL ACYLTRANSFERASE"/>
    <property type="match status" value="1"/>
</dbReference>
<dbReference type="AlphaFoldDB" id="A0A5C6MVC7"/>
<keyword evidence="4" id="KW-0808">Transferase</keyword>
<evidence type="ECO:0000313" key="5">
    <source>
        <dbReference type="Proteomes" id="UP000324091"/>
    </source>
</evidence>
<dbReference type="Proteomes" id="UP000324091">
    <property type="component" value="Chromosome 6"/>
</dbReference>
<feature type="transmembrane region" description="Helical" evidence="2">
    <location>
        <begin position="237"/>
        <end position="256"/>
    </location>
</feature>
<keyword evidence="2" id="KW-1133">Transmembrane helix</keyword>
<evidence type="ECO:0000256" key="2">
    <source>
        <dbReference type="SAM" id="Phobius"/>
    </source>
</evidence>
<feature type="domain" description="LRAT" evidence="3">
    <location>
        <begin position="92"/>
        <end position="219"/>
    </location>
</feature>
<reference evidence="4 5" key="1">
    <citation type="submission" date="2019-04" db="EMBL/GenBank/DDBJ databases">
        <title>Chromosome genome assembly for Takifugu flavidus.</title>
        <authorList>
            <person name="Xiao S."/>
        </authorList>
    </citation>
    <scope>NUCLEOTIDE SEQUENCE [LARGE SCALE GENOMIC DNA]</scope>
    <source>
        <strain evidence="4">HTHZ2018</strain>
        <tissue evidence="4">Muscle</tissue>
    </source>
</reference>
<dbReference type="GO" id="GO:0005791">
    <property type="term" value="C:rough endoplasmic reticulum"/>
    <property type="evidence" value="ECO:0007669"/>
    <property type="project" value="TreeGrafter"/>
</dbReference>
<gene>
    <name evidence="4" type="ORF">D4764_06G0003650</name>
</gene>
<protein>
    <submittedName>
        <fullName evidence="4">Lecithin retinol acyltransferase</fullName>
    </submittedName>
</protein>